<dbReference type="EMBL" id="GIFC01008143">
    <property type="protein sequence ID" value="MXU90226.1"/>
    <property type="molecule type" value="Transcribed_RNA"/>
</dbReference>
<evidence type="ECO:0000313" key="2">
    <source>
        <dbReference type="EMBL" id="MXU90226.1"/>
    </source>
</evidence>
<feature type="chain" id="PRO_5025671564" evidence="1">
    <location>
        <begin position="27"/>
        <end position="113"/>
    </location>
</feature>
<accession>A0A6B0UKM6</accession>
<reference evidence="2" key="1">
    <citation type="submission" date="2019-12" db="EMBL/GenBank/DDBJ databases">
        <title>An insight into the sialome of adult female Ixodes ricinus ticks feeding for 6 days.</title>
        <authorList>
            <person name="Perner J."/>
            <person name="Ribeiro J.M.C."/>
        </authorList>
    </citation>
    <scope>NUCLEOTIDE SEQUENCE</scope>
    <source>
        <strain evidence="2">Semi-engorged</strain>
        <tissue evidence="2">Salivary glands</tissue>
    </source>
</reference>
<evidence type="ECO:0000256" key="1">
    <source>
        <dbReference type="SAM" id="SignalP"/>
    </source>
</evidence>
<name>A0A6B0UKM6_IXORI</name>
<sequence length="113" mass="12754">MLPKPVEHTTVVLLVWLTHQSPSLNADCNMSKSWSLRKCLHVRELNTSTLEETHSLGVLWTAGTQSWNVTWGGQKHSNCFQTRQCYFRSLGLPRGHQHISEGTSRGRLADVGE</sequence>
<organism evidence="2">
    <name type="scientific">Ixodes ricinus</name>
    <name type="common">Common tick</name>
    <name type="synonym">Acarus ricinus</name>
    <dbReference type="NCBI Taxonomy" id="34613"/>
    <lineage>
        <taxon>Eukaryota</taxon>
        <taxon>Metazoa</taxon>
        <taxon>Ecdysozoa</taxon>
        <taxon>Arthropoda</taxon>
        <taxon>Chelicerata</taxon>
        <taxon>Arachnida</taxon>
        <taxon>Acari</taxon>
        <taxon>Parasitiformes</taxon>
        <taxon>Ixodida</taxon>
        <taxon>Ixodoidea</taxon>
        <taxon>Ixodidae</taxon>
        <taxon>Ixodinae</taxon>
        <taxon>Ixodes</taxon>
    </lineage>
</organism>
<protein>
    <submittedName>
        <fullName evidence="2">Putative secreted protein</fullName>
    </submittedName>
</protein>
<keyword evidence="1" id="KW-0732">Signal</keyword>
<feature type="signal peptide" evidence="1">
    <location>
        <begin position="1"/>
        <end position="26"/>
    </location>
</feature>
<proteinExistence type="predicted"/>
<dbReference type="AlphaFoldDB" id="A0A6B0UKM6"/>